<evidence type="ECO:0000313" key="10">
    <source>
        <dbReference type="Proteomes" id="UP001235874"/>
    </source>
</evidence>
<keyword evidence="10" id="KW-1185">Reference proteome</keyword>
<dbReference type="InterPro" id="IPR051269">
    <property type="entry name" value="Fe-S_cluster_ET"/>
</dbReference>
<keyword evidence="5" id="KW-0408">Iron</keyword>
<evidence type="ECO:0000256" key="1">
    <source>
        <dbReference type="ARBA" id="ARBA00001927"/>
    </source>
</evidence>
<reference evidence="9 10" key="1">
    <citation type="submission" date="2023-07" db="EMBL/GenBank/DDBJ databases">
        <title>Micromonospora profundi TRM 95458 converts glycerol to a new osmotic compound.</title>
        <authorList>
            <person name="Lu D."/>
        </authorList>
    </citation>
    <scope>NUCLEOTIDE SEQUENCE [LARGE SCALE GENOMIC DNA]</scope>
    <source>
        <strain evidence="9 10">TRM95458</strain>
    </source>
</reference>
<dbReference type="Pfam" id="PF13459">
    <property type="entry name" value="Fer4_15"/>
    <property type="match status" value="1"/>
</dbReference>
<dbReference type="AlphaFoldDB" id="A0AAJ6L151"/>
<accession>A0AAJ6L151</accession>
<dbReference type="GO" id="GO:0046872">
    <property type="term" value="F:metal ion binding"/>
    <property type="evidence" value="ECO:0007669"/>
    <property type="project" value="UniProtKB-KW"/>
</dbReference>
<organism evidence="9 10">
    <name type="scientific">Micromonospora profundi</name>
    <dbReference type="NCBI Taxonomy" id="1420889"/>
    <lineage>
        <taxon>Bacteria</taxon>
        <taxon>Bacillati</taxon>
        <taxon>Actinomycetota</taxon>
        <taxon>Actinomycetes</taxon>
        <taxon>Micromonosporales</taxon>
        <taxon>Micromonosporaceae</taxon>
        <taxon>Micromonospora</taxon>
    </lineage>
</organism>
<evidence type="ECO:0000256" key="2">
    <source>
        <dbReference type="ARBA" id="ARBA00022448"/>
    </source>
</evidence>
<evidence type="ECO:0000256" key="6">
    <source>
        <dbReference type="ARBA" id="ARBA00023014"/>
    </source>
</evidence>
<evidence type="ECO:0000313" key="9">
    <source>
        <dbReference type="EMBL" id="WLS43346.1"/>
    </source>
</evidence>
<keyword evidence="7" id="KW-0003">3Fe-4S</keyword>
<dbReference type="PANTHER" id="PTHR36923:SF3">
    <property type="entry name" value="FERREDOXIN"/>
    <property type="match status" value="1"/>
</dbReference>
<dbReference type="PROSITE" id="PS51379">
    <property type="entry name" value="4FE4S_FER_2"/>
    <property type="match status" value="1"/>
</dbReference>
<evidence type="ECO:0000256" key="3">
    <source>
        <dbReference type="ARBA" id="ARBA00022723"/>
    </source>
</evidence>
<evidence type="ECO:0000259" key="8">
    <source>
        <dbReference type="PROSITE" id="PS51379"/>
    </source>
</evidence>
<keyword evidence="6" id="KW-0411">Iron-sulfur</keyword>
<dbReference type="SUPFAM" id="SSF54862">
    <property type="entry name" value="4Fe-4S ferredoxins"/>
    <property type="match status" value="1"/>
</dbReference>
<keyword evidence="3" id="KW-0479">Metal-binding</keyword>
<evidence type="ECO:0000256" key="5">
    <source>
        <dbReference type="ARBA" id="ARBA00023004"/>
    </source>
</evidence>
<protein>
    <submittedName>
        <fullName evidence="9">Ferredoxin</fullName>
    </submittedName>
</protein>
<dbReference type="EMBL" id="CP130472">
    <property type="protein sequence ID" value="WLS43346.1"/>
    <property type="molecule type" value="Genomic_DNA"/>
</dbReference>
<keyword evidence="2" id="KW-0813">Transport</keyword>
<comment type="cofactor">
    <cofactor evidence="1">
        <name>[3Fe-4S] cluster</name>
        <dbReference type="ChEBI" id="CHEBI:21137"/>
    </cofactor>
</comment>
<evidence type="ECO:0000256" key="4">
    <source>
        <dbReference type="ARBA" id="ARBA00022982"/>
    </source>
</evidence>
<keyword evidence="4" id="KW-0249">Electron transport</keyword>
<evidence type="ECO:0000256" key="7">
    <source>
        <dbReference type="ARBA" id="ARBA00023291"/>
    </source>
</evidence>
<sequence length="65" mass="7030">MHVVVDFDQCDGNGLCADAAPEVFELGEDDVLRVRAEHPEPALWPATEIAARGCPKLAITLRNDA</sequence>
<proteinExistence type="predicted"/>
<dbReference type="GO" id="GO:0051538">
    <property type="term" value="F:3 iron, 4 sulfur cluster binding"/>
    <property type="evidence" value="ECO:0007669"/>
    <property type="project" value="UniProtKB-KW"/>
</dbReference>
<dbReference type="RefSeq" id="WP_306270784.1">
    <property type="nucleotide sequence ID" value="NZ_CP130472.1"/>
</dbReference>
<dbReference type="Proteomes" id="UP001235874">
    <property type="component" value="Chromosome"/>
</dbReference>
<dbReference type="PANTHER" id="PTHR36923">
    <property type="entry name" value="FERREDOXIN"/>
    <property type="match status" value="1"/>
</dbReference>
<dbReference type="KEGG" id="mprn:Q3V37_18235"/>
<feature type="domain" description="4Fe-4S ferredoxin-type" evidence="8">
    <location>
        <begin position="1"/>
        <end position="29"/>
    </location>
</feature>
<gene>
    <name evidence="9" type="ORF">Q3V37_18235</name>
</gene>
<dbReference type="InterPro" id="IPR017896">
    <property type="entry name" value="4Fe4S_Fe-S-bd"/>
</dbReference>
<name>A0AAJ6L151_9ACTN</name>
<dbReference type="Gene3D" id="3.30.70.20">
    <property type="match status" value="1"/>
</dbReference>